<evidence type="ECO:0000313" key="3">
    <source>
        <dbReference type="Proteomes" id="UP001597191"/>
    </source>
</evidence>
<proteinExistence type="predicted"/>
<gene>
    <name evidence="2" type="ORF">ACFQ4R_01190</name>
</gene>
<keyword evidence="3" id="KW-1185">Reference proteome</keyword>
<dbReference type="Proteomes" id="UP001597191">
    <property type="component" value="Unassembled WGS sequence"/>
</dbReference>
<protein>
    <recommendedName>
        <fullName evidence="4">DUF624 domain-containing protein</fullName>
    </recommendedName>
</protein>
<organism evidence="2 3">
    <name type="scientific">Lapidilactobacillus gannanensis</name>
    <dbReference type="NCBI Taxonomy" id="2486002"/>
    <lineage>
        <taxon>Bacteria</taxon>
        <taxon>Bacillati</taxon>
        <taxon>Bacillota</taxon>
        <taxon>Bacilli</taxon>
        <taxon>Lactobacillales</taxon>
        <taxon>Lactobacillaceae</taxon>
        <taxon>Lapidilactobacillus</taxon>
    </lineage>
</organism>
<reference evidence="3" key="1">
    <citation type="journal article" date="2019" name="Int. J. Syst. Evol. Microbiol.">
        <title>The Global Catalogue of Microorganisms (GCM) 10K type strain sequencing project: providing services to taxonomists for standard genome sequencing and annotation.</title>
        <authorList>
            <consortium name="The Broad Institute Genomics Platform"/>
            <consortium name="The Broad Institute Genome Sequencing Center for Infectious Disease"/>
            <person name="Wu L."/>
            <person name="Ma J."/>
        </authorList>
    </citation>
    <scope>NUCLEOTIDE SEQUENCE [LARGE SCALE GENOMIC DNA]</scope>
    <source>
        <strain evidence="3">CCM 8937</strain>
    </source>
</reference>
<keyword evidence="1" id="KW-0812">Transmembrane</keyword>
<feature type="transmembrane region" description="Helical" evidence="1">
    <location>
        <begin position="166"/>
        <end position="187"/>
    </location>
</feature>
<feature type="transmembrane region" description="Helical" evidence="1">
    <location>
        <begin position="46"/>
        <end position="67"/>
    </location>
</feature>
<feature type="transmembrane region" description="Helical" evidence="1">
    <location>
        <begin position="79"/>
        <end position="101"/>
    </location>
</feature>
<comment type="caution">
    <text evidence="2">The sequence shown here is derived from an EMBL/GenBank/DDBJ whole genome shotgun (WGS) entry which is preliminary data.</text>
</comment>
<evidence type="ECO:0000256" key="1">
    <source>
        <dbReference type="SAM" id="Phobius"/>
    </source>
</evidence>
<evidence type="ECO:0000313" key="2">
    <source>
        <dbReference type="EMBL" id="MFD1410237.1"/>
    </source>
</evidence>
<evidence type="ECO:0008006" key="4">
    <source>
        <dbReference type="Google" id="ProtNLM"/>
    </source>
</evidence>
<feature type="transmembrane region" description="Helical" evidence="1">
    <location>
        <begin position="12"/>
        <end position="40"/>
    </location>
</feature>
<feature type="transmembrane region" description="Helical" evidence="1">
    <location>
        <begin position="121"/>
        <end position="145"/>
    </location>
</feature>
<dbReference type="EMBL" id="JBHTOH010000014">
    <property type="protein sequence ID" value="MFD1410237.1"/>
    <property type="molecule type" value="Genomic_DNA"/>
</dbReference>
<accession>A0ABW4BMW0</accession>
<keyword evidence="1" id="KW-1133">Transmembrane helix</keyword>
<sequence>MEQKGNMTLYKIFTFVTSIVFLNLLFLIPNLPIVVIAIIVGVKNIFHYPLFIILFFITLSPSAIALFKTTFNWIINKNFSYKYFFCSFIHGFSFDSLPLYFLTVIPSSLLFQRMIIKNFPLFGVIIPIYYLIAIICGCMFPFACLEISLFKVPLIQQVKNILIETVVHPGLSMITALYVVFSLLIIGSFPASLLIFIFSLYAYVFTAFYSGNLQDRIELARSMNIENNR</sequence>
<keyword evidence="1" id="KW-0472">Membrane</keyword>
<feature type="transmembrane region" description="Helical" evidence="1">
    <location>
        <begin position="193"/>
        <end position="213"/>
    </location>
</feature>
<name>A0ABW4BMW0_9LACO</name>
<dbReference type="RefSeq" id="WP_164509140.1">
    <property type="nucleotide sequence ID" value="NZ_JBHTOH010000014.1"/>
</dbReference>